<evidence type="ECO:0000256" key="4">
    <source>
        <dbReference type="ARBA" id="ARBA00012483"/>
    </source>
</evidence>
<sequence length="285" mass="32064">MREREMVKFCVEREEEESEEGASSAAPKRKKLKIGEENNDNNNGISVILSDPEVLDCTICIEPLFPPVFQCENGHIACSSCCTKLSNKCPFCSWPIGYNRCLAIEKVIESIKVSCRHSPYGCDATLNYNQKTTHEETCPCAPCTCPIADCTFHGSSKQLSLHFSEKHLISIRLFRYNCPFSVCFDRSEPFLVFQGEDGLLFLLNNKKEHIGNSVTLSTIWTSSSNGEFMYDLVSTRGRSSLKFQSFTKCVKGLQEASSSTNFVLVPRHFDCTAKLKLEVCIRQSK</sequence>
<evidence type="ECO:0000256" key="6">
    <source>
        <dbReference type="ARBA" id="ARBA00022723"/>
    </source>
</evidence>
<dbReference type="PANTHER" id="PTHR46632:SF16">
    <property type="entry name" value="E3 UBIQUITIN-PROTEIN LIGASE SINA-LIKE 10"/>
    <property type="match status" value="1"/>
</dbReference>
<evidence type="ECO:0000256" key="11">
    <source>
        <dbReference type="PROSITE-ProRule" id="PRU00455"/>
    </source>
</evidence>
<evidence type="ECO:0000256" key="2">
    <source>
        <dbReference type="ARBA" id="ARBA00004906"/>
    </source>
</evidence>
<dbReference type="AlphaFoldDB" id="A0AAP0NPV2"/>
<evidence type="ECO:0000256" key="12">
    <source>
        <dbReference type="SAM" id="MobiDB-lite"/>
    </source>
</evidence>
<keyword evidence="7 11" id="KW-0863">Zinc-finger</keyword>
<gene>
    <name evidence="15" type="ORF">Syun_022184</name>
</gene>
<proteinExistence type="inferred from homology"/>
<dbReference type="PANTHER" id="PTHR46632">
    <property type="entry name" value="E3 UBIQUITIN-PROTEIN LIGASE SINA-LIKE 4"/>
    <property type="match status" value="1"/>
</dbReference>
<keyword evidence="5" id="KW-0808">Transferase</keyword>
<organism evidence="15 16">
    <name type="scientific">Stephania yunnanensis</name>
    <dbReference type="NCBI Taxonomy" id="152371"/>
    <lineage>
        <taxon>Eukaryota</taxon>
        <taxon>Viridiplantae</taxon>
        <taxon>Streptophyta</taxon>
        <taxon>Embryophyta</taxon>
        <taxon>Tracheophyta</taxon>
        <taxon>Spermatophyta</taxon>
        <taxon>Magnoliopsida</taxon>
        <taxon>Ranunculales</taxon>
        <taxon>Menispermaceae</taxon>
        <taxon>Menispermoideae</taxon>
        <taxon>Cissampelideae</taxon>
        <taxon>Stephania</taxon>
    </lineage>
</organism>
<evidence type="ECO:0000259" key="13">
    <source>
        <dbReference type="PROSITE" id="PS50089"/>
    </source>
</evidence>
<keyword evidence="9" id="KW-0862">Zinc</keyword>
<evidence type="ECO:0000256" key="3">
    <source>
        <dbReference type="ARBA" id="ARBA00009119"/>
    </source>
</evidence>
<evidence type="ECO:0000259" key="14">
    <source>
        <dbReference type="PROSITE" id="PS51081"/>
    </source>
</evidence>
<protein>
    <recommendedName>
        <fullName evidence="4">RING-type E3 ubiquitin transferase</fullName>
        <ecNumber evidence="4">2.3.2.27</ecNumber>
    </recommendedName>
</protein>
<dbReference type="Gene3D" id="3.30.40.10">
    <property type="entry name" value="Zinc/RING finger domain, C3HC4 (zinc finger)"/>
    <property type="match status" value="1"/>
</dbReference>
<comment type="function">
    <text evidence="10">E3 ubiquitin-protein ligase that mediates ubiquitination and subsequent proteasomal degradation of target proteins. E3 ubiquitin ligases accept ubiquitin from an E2 ubiquitin-conjugating enzyme in the form of a thioester and then directly transfers the ubiquitin to targeted substrates. It probably triggers the ubiquitin-mediated degradation of different substrates.</text>
</comment>
<evidence type="ECO:0000256" key="1">
    <source>
        <dbReference type="ARBA" id="ARBA00000900"/>
    </source>
</evidence>
<dbReference type="InterPro" id="IPR013010">
    <property type="entry name" value="Znf_SIAH"/>
</dbReference>
<dbReference type="CDD" id="cd16571">
    <property type="entry name" value="RING-HC_SIAHs"/>
    <property type="match status" value="1"/>
</dbReference>
<dbReference type="InterPro" id="IPR044286">
    <property type="entry name" value="SINL_plant"/>
</dbReference>
<feature type="compositionally biased region" description="Basic and acidic residues" evidence="12">
    <location>
        <begin position="1"/>
        <end position="12"/>
    </location>
</feature>
<comment type="catalytic activity">
    <reaction evidence="1">
        <text>S-ubiquitinyl-[E2 ubiquitin-conjugating enzyme]-L-cysteine + [acceptor protein]-L-lysine = [E2 ubiquitin-conjugating enzyme]-L-cysteine + N(6)-ubiquitinyl-[acceptor protein]-L-lysine.</text>
        <dbReference type="EC" id="2.3.2.27"/>
    </reaction>
</comment>
<dbReference type="InterPro" id="IPR013083">
    <property type="entry name" value="Znf_RING/FYVE/PHD"/>
</dbReference>
<evidence type="ECO:0000256" key="8">
    <source>
        <dbReference type="ARBA" id="ARBA00022786"/>
    </source>
</evidence>
<keyword evidence="16" id="KW-1185">Reference proteome</keyword>
<evidence type="ECO:0000256" key="9">
    <source>
        <dbReference type="ARBA" id="ARBA00022833"/>
    </source>
</evidence>
<evidence type="ECO:0000256" key="5">
    <source>
        <dbReference type="ARBA" id="ARBA00022679"/>
    </source>
</evidence>
<evidence type="ECO:0000256" key="10">
    <source>
        <dbReference type="ARBA" id="ARBA00024004"/>
    </source>
</evidence>
<comment type="caution">
    <text evidence="15">The sequence shown here is derived from an EMBL/GenBank/DDBJ whole genome shotgun (WGS) entry which is preliminary data.</text>
</comment>
<keyword evidence="8" id="KW-0833">Ubl conjugation pathway</keyword>
<dbReference type="PROSITE" id="PS51081">
    <property type="entry name" value="ZF_SIAH"/>
    <property type="match status" value="1"/>
</dbReference>
<dbReference type="Pfam" id="PF21362">
    <property type="entry name" value="Sina_RING"/>
    <property type="match status" value="1"/>
</dbReference>
<evidence type="ECO:0000313" key="16">
    <source>
        <dbReference type="Proteomes" id="UP001420932"/>
    </source>
</evidence>
<feature type="domain" description="RING-type" evidence="13">
    <location>
        <begin position="57"/>
        <end position="93"/>
    </location>
</feature>
<dbReference type="EMBL" id="JBBNAF010000009">
    <property type="protein sequence ID" value="KAK9115387.1"/>
    <property type="molecule type" value="Genomic_DNA"/>
</dbReference>
<evidence type="ECO:0000256" key="7">
    <source>
        <dbReference type="ARBA" id="ARBA00022771"/>
    </source>
</evidence>
<dbReference type="InterPro" id="IPR049548">
    <property type="entry name" value="Sina-like_RING"/>
</dbReference>
<dbReference type="PROSITE" id="PS50089">
    <property type="entry name" value="ZF_RING_2"/>
    <property type="match status" value="1"/>
</dbReference>
<keyword evidence="6" id="KW-0479">Metal-binding</keyword>
<dbReference type="Proteomes" id="UP001420932">
    <property type="component" value="Unassembled WGS sequence"/>
</dbReference>
<reference evidence="15 16" key="1">
    <citation type="submission" date="2024-01" db="EMBL/GenBank/DDBJ databases">
        <title>Genome assemblies of Stephania.</title>
        <authorList>
            <person name="Yang L."/>
        </authorList>
    </citation>
    <scope>NUCLEOTIDE SEQUENCE [LARGE SCALE GENOMIC DNA]</scope>
    <source>
        <strain evidence="15">YNDBR</strain>
        <tissue evidence="15">Leaf</tissue>
    </source>
</reference>
<name>A0AAP0NPV2_9MAGN</name>
<dbReference type="InterPro" id="IPR001841">
    <property type="entry name" value="Znf_RING"/>
</dbReference>
<dbReference type="GO" id="GO:0061630">
    <property type="term" value="F:ubiquitin protein ligase activity"/>
    <property type="evidence" value="ECO:0007669"/>
    <property type="project" value="UniProtKB-EC"/>
</dbReference>
<dbReference type="SUPFAM" id="SSF49599">
    <property type="entry name" value="TRAF domain-like"/>
    <property type="match status" value="1"/>
</dbReference>
<evidence type="ECO:0000313" key="15">
    <source>
        <dbReference type="EMBL" id="KAK9115387.1"/>
    </source>
</evidence>
<accession>A0AAP0NPV2</accession>
<dbReference type="GO" id="GO:0008270">
    <property type="term" value="F:zinc ion binding"/>
    <property type="evidence" value="ECO:0007669"/>
    <property type="project" value="UniProtKB-KW"/>
</dbReference>
<dbReference type="EC" id="2.3.2.27" evidence="4"/>
<feature type="region of interest" description="Disordered" evidence="12">
    <location>
        <begin position="1"/>
        <end position="35"/>
    </location>
</feature>
<comment type="pathway">
    <text evidence="2">Protein modification; protein ubiquitination.</text>
</comment>
<comment type="similarity">
    <text evidence="3">Belongs to the SINA (Seven in absentia) family.</text>
</comment>
<dbReference type="Pfam" id="PF21361">
    <property type="entry name" value="Sina_ZnF"/>
    <property type="match status" value="1"/>
</dbReference>
<feature type="domain" description="SIAH-type" evidence="14">
    <location>
        <begin position="110"/>
        <end position="168"/>
    </location>
</feature>